<proteinExistence type="predicted"/>
<evidence type="ECO:0000313" key="1">
    <source>
        <dbReference type="EMBL" id="PZW19497.1"/>
    </source>
</evidence>
<protein>
    <submittedName>
        <fullName evidence="1">Uncharacterized protein</fullName>
    </submittedName>
</protein>
<keyword evidence="2" id="KW-1185">Reference proteome</keyword>
<dbReference type="AlphaFoldDB" id="A0A326TU60"/>
<gene>
    <name evidence="1" type="ORF">EI42_06056</name>
</gene>
<organism evidence="1 2">
    <name type="scientific">Thermosporothrix hazakensis</name>
    <dbReference type="NCBI Taxonomy" id="644383"/>
    <lineage>
        <taxon>Bacteria</taxon>
        <taxon>Bacillati</taxon>
        <taxon>Chloroflexota</taxon>
        <taxon>Ktedonobacteria</taxon>
        <taxon>Ktedonobacterales</taxon>
        <taxon>Thermosporotrichaceae</taxon>
        <taxon>Thermosporothrix</taxon>
    </lineage>
</organism>
<dbReference type="Proteomes" id="UP000248806">
    <property type="component" value="Unassembled WGS sequence"/>
</dbReference>
<name>A0A326TU60_THEHA</name>
<accession>A0A326TU60</accession>
<sequence>MVLYFVARPAGTTTRCLITSGGTSEAAFNLSLEDFDETGEGEHHRVCSWNQRRISVDTQQCGSFLEVKPAFEGSASLFHCDNGIDGQGCLIQEGILQAEQQMEAYLKVRKLVELVRQPCGTSALV</sequence>
<reference evidence="1 2" key="1">
    <citation type="submission" date="2018-06" db="EMBL/GenBank/DDBJ databases">
        <title>Genomic Encyclopedia of Archaeal and Bacterial Type Strains, Phase II (KMG-II): from individual species to whole genera.</title>
        <authorList>
            <person name="Goeker M."/>
        </authorList>
    </citation>
    <scope>NUCLEOTIDE SEQUENCE [LARGE SCALE GENOMIC DNA]</scope>
    <source>
        <strain evidence="1 2">ATCC BAA-1881</strain>
    </source>
</reference>
<dbReference type="EMBL" id="QKUF01000046">
    <property type="protein sequence ID" value="PZW19497.1"/>
    <property type="molecule type" value="Genomic_DNA"/>
</dbReference>
<comment type="caution">
    <text evidence="1">The sequence shown here is derived from an EMBL/GenBank/DDBJ whole genome shotgun (WGS) entry which is preliminary data.</text>
</comment>
<evidence type="ECO:0000313" key="2">
    <source>
        <dbReference type="Proteomes" id="UP000248806"/>
    </source>
</evidence>